<feature type="domain" description="Bacterial bifunctional deaminase-reductase C-terminal" evidence="4">
    <location>
        <begin position="32"/>
        <end position="218"/>
    </location>
</feature>
<sequence length="244" mass="24915">MRRLLPAPGAEDTADLDDDALVAAYRLPAGRSLRVDFVASLDGSVTVEGRSGGLGSPGDRRVFRTLRALADAVLVGHGTAAAEGYRPVAADSAVGRLRAGLGRPVSAPVVVVSRRASLAPGDRLAVAPTVLVTCAAADPDRRAALQDAGVAVLVCGDDDVDLPVALDALAERGLAQLVCEGGPALLTAALAAGVVDELDLSIAPALVGGPDRLLAGLLPDVVRPRLLQVLEEDGVLFTRYAVDR</sequence>
<dbReference type="InterPro" id="IPR024072">
    <property type="entry name" value="DHFR-like_dom_sf"/>
</dbReference>
<name>A0A1M7U289_9ACTN</name>
<dbReference type="Proteomes" id="UP000184428">
    <property type="component" value="Unassembled WGS sequence"/>
</dbReference>
<keyword evidence="3" id="KW-0560">Oxidoreductase</keyword>
<dbReference type="AlphaFoldDB" id="A0A1M7U289"/>
<dbReference type="Pfam" id="PF01872">
    <property type="entry name" value="RibD_C"/>
    <property type="match status" value="1"/>
</dbReference>
<dbReference type="GO" id="GO:0008703">
    <property type="term" value="F:5-amino-6-(5-phosphoribosylamino)uracil reductase activity"/>
    <property type="evidence" value="ECO:0007669"/>
    <property type="project" value="InterPro"/>
</dbReference>
<gene>
    <name evidence="5" type="ORF">SAMN05660350_02472</name>
</gene>
<proteinExistence type="predicted"/>
<evidence type="ECO:0000313" key="6">
    <source>
        <dbReference type="Proteomes" id="UP000184428"/>
    </source>
</evidence>
<dbReference type="PANTHER" id="PTHR38011">
    <property type="entry name" value="DIHYDROFOLATE REDUCTASE FAMILY PROTEIN (AFU_ORTHOLOGUE AFUA_8G06820)"/>
    <property type="match status" value="1"/>
</dbReference>
<dbReference type="InterPro" id="IPR002734">
    <property type="entry name" value="RibDG_C"/>
</dbReference>
<accession>A0A1M7U289</accession>
<evidence type="ECO:0000256" key="1">
    <source>
        <dbReference type="ARBA" id="ARBA00005104"/>
    </source>
</evidence>
<dbReference type="OrthoDB" id="5243299at2"/>
<keyword evidence="2" id="KW-0521">NADP</keyword>
<protein>
    <submittedName>
        <fullName evidence="5">Pyrimidine reductase, riboflavin biosynthesis</fullName>
    </submittedName>
</protein>
<organism evidence="5 6">
    <name type="scientific">Geodermatophilus obscurus</name>
    <dbReference type="NCBI Taxonomy" id="1861"/>
    <lineage>
        <taxon>Bacteria</taxon>
        <taxon>Bacillati</taxon>
        <taxon>Actinomycetota</taxon>
        <taxon>Actinomycetes</taxon>
        <taxon>Geodermatophilales</taxon>
        <taxon>Geodermatophilaceae</taxon>
        <taxon>Geodermatophilus</taxon>
    </lineage>
</organism>
<evidence type="ECO:0000313" key="5">
    <source>
        <dbReference type="EMBL" id="SHN77033.1"/>
    </source>
</evidence>
<reference evidence="5 6" key="1">
    <citation type="submission" date="2016-12" db="EMBL/GenBank/DDBJ databases">
        <authorList>
            <person name="Song W.-J."/>
            <person name="Kurnit D.M."/>
        </authorList>
    </citation>
    <scope>NUCLEOTIDE SEQUENCE [LARGE SCALE GENOMIC DNA]</scope>
    <source>
        <strain evidence="5 6">DSM 43162</strain>
    </source>
</reference>
<evidence type="ECO:0000256" key="2">
    <source>
        <dbReference type="ARBA" id="ARBA00022857"/>
    </source>
</evidence>
<dbReference type="Gene3D" id="3.40.430.10">
    <property type="entry name" value="Dihydrofolate Reductase, subunit A"/>
    <property type="match status" value="1"/>
</dbReference>
<dbReference type="GO" id="GO:0009231">
    <property type="term" value="P:riboflavin biosynthetic process"/>
    <property type="evidence" value="ECO:0007669"/>
    <property type="project" value="InterPro"/>
</dbReference>
<dbReference type="EMBL" id="FRDM01000011">
    <property type="protein sequence ID" value="SHN77033.1"/>
    <property type="molecule type" value="Genomic_DNA"/>
</dbReference>
<dbReference type="InterPro" id="IPR050765">
    <property type="entry name" value="Riboflavin_Biosynth_HTPR"/>
</dbReference>
<dbReference type="SUPFAM" id="SSF53597">
    <property type="entry name" value="Dihydrofolate reductase-like"/>
    <property type="match status" value="1"/>
</dbReference>
<comment type="pathway">
    <text evidence="1">Cofactor biosynthesis; riboflavin biosynthesis.</text>
</comment>
<dbReference type="PANTHER" id="PTHR38011:SF7">
    <property type="entry name" value="2,5-DIAMINO-6-RIBOSYLAMINO-4(3H)-PYRIMIDINONE 5'-PHOSPHATE REDUCTASE"/>
    <property type="match status" value="1"/>
</dbReference>
<evidence type="ECO:0000259" key="4">
    <source>
        <dbReference type="Pfam" id="PF01872"/>
    </source>
</evidence>
<dbReference type="RefSeq" id="WP_072918351.1">
    <property type="nucleotide sequence ID" value="NZ_FRDM01000011.1"/>
</dbReference>
<evidence type="ECO:0000256" key="3">
    <source>
        <dbReference type="ARBA" id="ARBA00023002"/>
    </source>
</evidence>